<evidence type="ECO:0000256" key="9">
    <source>
        <dbReference type="ARBA" id="ARBA00022490"/>
    </source>
</evidence>
<dbReference type="PANTHER" id="PTHR10972:SF150">
    <property type="entry name" value="OXYSTEROL-BINDING PROTEIN"/>
    <property type="match status" value="1"/>
</dbReference>
<reference evidence="23 24" key="1">
    <citation type="journal article" date="2019" name="Sci. Data">
        <title>Hybrid genome assembly and annotation of Danionella translucida.</title>
        <authorList>
            <person name="Kadobianskyi M."/>
            <person name="Schulze L."/>
            <person name="Schuelke M."/>
            <person name="Judkewitz B."/>
        </authorList>
    </citation>
    <scope>NUCLEOTIDE SEQUENCE [LARGE SCALE GENOMIC DNA]</scope>
    <source>
        <strain evidence="23 24">Bolton</strain>
    </source>
</reference>
<dbReference type="SMART" id="SM00233">
    <property type="entry name" value="PH"/>
    <property type="match status" value="1"/>
</dbReference>
<evidence type="ECO:0000256" key="21">
    <source>
        <dbReference type="SAM" id="MobiDB-lite"/>
    </source>
</evidence>
<dbReference type="Proteomes" id="UP000316079">
    <property type="component" value="Unassembled WGS sequence"/>
</dbReference>
<evidence type="ECO:0000256" key="7">
    <source>
        <dbReference type="ARBA" id="ARBA00022448"/>
    </source>
</evidence>
<dbReference type="GO" id="GO:0032433">
    <property type="term" value="C:filopodium tip"/>
    <property type="evidence" value="ECO:0007669"/>
    <property type="project" value="UniProtKB-SubCell"/>
</dbReference>
<name>A0A553NJW7_9TELE</name>
<dbReference type="EMBL" id="SRMA01026899">
    <property type="protein sequence ID" value="TRY65708.1"/>
    <property type="molecule type" value="Genomic_DNA"/>
</dbReference>
<keyword evidence="12 20" id="KW-0445">Lipid transport</keyword>
<sequence>MLSGVSALRLPLSAQNQPYGFKWGPFPEIPRSLELEDFALTVAPTTGRVNSPTIMRLQPVVSKPAHMHANLPLRFGRDEAPKSSINLPQRFGRSGNGPAATLPQRFGRRNTFALDPLLALAMYTRRATESLFPKERGASVTRRHTASLPRCPSNSRKMSSESEEQVSPLSPKSAPVTPFQQRKESSSSSESNKQGIWEVVEDLRGLKGNVQNPEKQEGLLLKKRKWPMKGWHKRYFVLDKGILTYAKTGTDLKKGRLRGRIDVGLSVMAMKKKSMCIDLDTEDSIYHLKVKSRDVFEKWVNQLRHHRTFRQNEIAMEPPERQTQPDSSNRQRSFICKQSPFLKNSWHQNSQDMEKCCKELSECETSLLELNLLLKNMEVLHRTFSAPAINLLHTEGSKKEKQGRKKSKKSKNYSKENKGTLQRNPDGSRLHKSHPNLVYSEPASADSCLESPDSPTAASQMQEEFCKLAGTVHSVLHSAYTSLCSERDRVKNTLDLISEKDVLDGPRSLLQQVPSDSRGSIPESLSEFFDAKEYLLSGSSSDNEVSDDDSYVSDVSDCTSIEFCRNENGHLREIFVSSDSGTESAVMRRERLPSARVNESVNLWSILRSNIGKDLSKVAMPVQLNEPMNTLQRLCEEMEYCHLLDTAANTHDSHMRMVYVAAFAVSAYACSFTRAGGKPFNPILGETYECLRADKGFRFIAEQVSHHPPVSACHCESKSYTLWQDMRWKNKFWGKSMEIVPMGVTHLELLGFGDRYEWSKVTSCIHNILSGQRWIEHYGEMSIKHSSSTGAVSHCKVTFLKSRSGGLNANEVEGVVTDLEGRVIHSLSGKWNEALYLGKSPSANCIWRAIQLNELEEGLRPLLPPTDTRFRPDQRLLEEGDISGAEEQKERIEVLQRERRRVLQENNMTHSPRFFKRAADDSWISNGTYWDLRKEPRFSKLEFPVLW</sequence>
<evidence type="ECO:0000256" key="6">
    <source>
        <dbReference type="ARBA" id="ARBA00008842"/>
    </source>
</evidence>
<feature type="region of interest" description="Disordered" evidence="21">
    <location>
        <begin position="134"/>
        <end position="193"/>
    </location>
</feature>
<dbReference type="GO" id="GO:0015485">
    <property type="term" value="F:cholesterol binding"/>
    <property type="evidence" value="ECO:0007669"/>
    <property type="project" value="TreeGrafter"/>
</dbReference>
<evidence type="ECO:0000256" key="8">
    <source>
        <dbReference type="ARBA" id="ARBA00022475"/>
    </source>
</evidence>
<evidence type="ECO:0000256" key="14">
    <source>
        <dbReference type="ARBA" id="ARBA00023136"/>
    </source>
</evidence>
<feature type="domain" description="PH" evidence="22">
    <location>
        <begin position="213"/>
        <end position="308"/>
    </location>
</feature>
<comment type="subcellular location">
    <subcellularLocation>
        <location evidence="1">Cell membrane</location>
        <topology evidence="1">Peripheral membrane protein</topology>
    </subcellularLocation>
    <subcellularLocation>
        <location evidence="3">Cell projection</location>
        <location evidence="3">Filopodium tip</location>
    </subcellularLocation>
    <subcellularLocation>
        <location evidence="4">Cytoplasm</location>
        <location evidence="4">Cytosol</location>
    </subcellularLocation>
    <subcellularLocation>
        <location evidence="2">Endoplasmic reticulum membrane</location>
        <topology evidence="2">Peripheral membrane protein</topology>
    </subcellularLocation>
    <subcellularLocation>
        <location evidence="5">Nucleus membrane</location>
        <topology evidence="5">Peripheral membrane protein</topology>
    </subcellularLocation>
</comment>
<evidence type="ECO:0000313" key="23">
    <source>
        <dbReference type="EMBL" id="TRY65708.1"/>
    </source>
</evidence>
<dbReference type="GO" id="GO:0005789">
    <property type="term" value="C:endoplasmic reticulum membrane"/>
    <property type="evidence" value="ECO:0007669"/>
    <property type="project" value="UniProtKB-SubCell"/>
</dbReference>
<evidence type="ECO:0000256" key="10">
    <source>
        <dbReference type="ARBA" id="ARBA00022553"/>
    </source>
</evidence>
<dbReference type="InterPro" id="IPR041680">
    <property type="entry name" value="PH_8"/>
</dbReference>
<comment type="similarity">
    <text evidence="6 19">Belongs to the OSBP family.</text>
</comment>
<dbReference type="Gene3D" id="2.30.29.30">
    <property type="entry name" value="Pleckstrin-homology domain (PH domain)/Phosphotyrosine-binding domain (PTB)"/>
    <property type="match status" value="1"/>
</dbReference>
<keyword evidence="11" id="KW-0256">Endoplasmic reticulum</keyword>
<keyword evidence="24" id="KW-1185">Reference proteome</keyword>
<dbReference type="InterPro" id="IPR001849">
    <property type="entry name" value="PH_domain"/>
</dbReference>
<keyword evidence="13" id="KW-0446">Lipid-binding</keyword>
<dbReference type="GO" id="GO:0005829">
    <property type="term" value="C:cytosol"/>
    <property type="evidence" value="ECO:0007669"/>
    <property type="project" value="UniProtKB-SubCell"/>
</dbReference>
<keyword evidence="16" id="KW-0966">Cell projection</keyword>
<dbReference type="Gene3D" id="3.30.70.3490">
    <property type="match status" value="1"/>
</dbReference>
<evidence type="ECO:0000256" key="4">
    <source>
        <dbReference type="ARBA" id="ARBA00004514"/>
    </source>
</evidence>
<organism evidence="23 24">
    <name type="scientific">Danionella cerebrum</name>
    <dbReference type="NCBI Taxonomy" id="2873325"/>
    <lineage>
        <taxon>Eukaryota</taxon>
        <taxon>Metazoa</taxon>
        <taxon>Chordata</taxon>
        <taxon>Craniata</taxon>
        <taxon>Vertebrata</taxon>
        <taxon>Euteleostomi</taxon>
        <taxon>Actinopterygii</taxon>
        <taxon>Neopterygii</taxon>
        <taxon>Teleostei</taxon>
        <taxon>Ostariophysi</taxon>
        <taxon>Cypriniformes</taxon>
        <taxon>Danionidae</taxon>
        <taxon>Danioninae</taxon>
        <taxon>Danionella</taxon>
    </lineage>
</organism>
<dbReference type="SUPFAM" id="SSF144000">
    <property type="entry name" value="Oxysterol-binding protein-like"/>
    <property type="match status" value="1"/>
</dbReference>
<keyword evidence="10" id="KW-0597">Phosphoprotein</keyword>
<dbReference type="PROSITE" id="PS50003">
    <property type="entry name" value="PH_DOMAIN"/>
    <property type="match status" value="1"/>
</dbReference>
<evidence type="ECO:0000256" key="1">
    <source>
        <dbReference type="ARBA" id="ARBA00004202"/>
    </source>
</evidence>
<evidence type="ECO:0000256" key="17">
    <source>
        <dbReference type="ARBA" id="ARBA00055107"/>
    </source>
</evidence>
<evidence type="ECO:0000256" key="20">
    <source>
        <dbReference type="RuleBase" id="RU003845"/>
    </source>
</evidence>
<evidence type="ECO:0000256" key="19">
    <source>
        <dbReference type="RuleBase" id="RU003844"/>
    </source>
</evidence>
<dbReference type="FunFam" id="3.30.70.3490:FF:000004">
    <property type="entry name" value="Oxysterol-binding protein"/>
    <property type="match status" value="1"/>
</dbReference>
<comment type="caution">
    <text evidence="23">The sequence shown here is derived from an EMBL/GenBank/DDBJ whole genome shotgun (WGS) entry which is preliminary data.</text>
</comment>
<dbReference type="GO" id="GO:0006699">
    <property type="term" value="P:bile acid biosynthetic process"/>
    <property type="evidence" value="ECO:0007669"/>
    <property type="project" value="UniProtKB-ARBA"/>
</dbReference>
<gene>
    <name evidence="23" type="ORF">DNTS_005556</name>
</gene>
<dbReference type="Pfam" id="PF15409">
    <property type="entry name" value="PH_8"/>
    <property type="match status" value="1"/>
</dbReference>
<keyword evidence="14" id="KW-0472">Membrane</keyword>
<evidence type="ECO:0000256" key="15">
    <source>
        <dbReference type="ARBA" id="ARBA00023242"/>
    </source>
</evidence>
<reference evidence="23" key="2">
    <citation type="submission" date="2019-04" db="EMBL/GenBank/DDBJ databases">
        <authorList>
            <person name="Kadobianskyi M."/>
            <person name="Schulze L."/>
            <person name="Schuelke M."/>
            <person name="Judkewitz B."/>
        </authorList>
    </citation>
    <scope>NUCLEOTIDE SEQUENCE</scope>
    <source>
        <strain evidence="23">Bolton</strain>
        <tissue evidence="23">Whole-body</tissue>
    </source>
</reference>
<comment type="function">
    <text evidence="17">Phosphoinositide-binding protein which associates with both cell and endoplasmic reticulum (ER) membranes. Can bind to the ER membrane protein VAPA and recruit VAPA to plasma membrane sites, thus linking these intracellular compartments. The ORP3-VAPA complex stimulates RRAS signaling which in turn attenuates integrin beta-1 (ITGB1) activation at the cell surface. With VAPA, may regulate ER morphology. Has a role in regulation of the actin cytoskeleton, cell polarity and cell adhesion. Binds to phosphoinositides with preference for PI(3,4)P2 and PI(3,4,5)P3. Also binds 25-hydroxycholesterol and cholesterol.</text>
</comment>
<dbReference type="GO" id="GO:0005886">
    <property type="term" value="C:plasma membrane"/>
    <property type="evidence" value="ECO:0007669"/>
    <property type="project" value="UniProtKB-SubCell"/>
</dbReference>
<dbReference type="CDD" id="cd13287">
    <property type="entry name" value="PH_ORP3_ORP6_ORP7"/>
    <property type="match status" value="1"/>
</dbReference>
<evidence type="ECO:0000256" key="13">
    <source>
        <dbReference type="ARBA" id="ARBA00023121"/>
    </source>
</evidence>
<dbReference type="GO" id="GO:0031965">
    <property type="term" value="C:nuclear membrane"/>
    <property type="evidence" value="ECO:0007669"/>
    <property type="project" value="UniProtKB-SubCell"/>
</dbReference>
<dbReference type="OrthoDB" id="1854502at2759"/>
<keyword evidence="9" id="KW-0963">Cytoplasm</keyword>
<evidence type="ECO:0000256" key="3">
    <source>
        <dbReference type="ARBA" id="ARBA00004495"/>
    </source>
</evidence>
<dbReference type="InterPro" id="IPR018494">
    <property type="entry name" value="Oxysterol-bd_CS"/>
</dbReference>
<dbReference type="EMBL" id="SRMA01026899">
    <property type="protein sequence ID" value="TRY65707.1"/>
    <property type="molecule type" value="Genomic_DNA"/>
</dbReference>
<dbReference type="PANTHER" id="PTHR10972">
    <property type="entry name" value="OXYSTEROL-BINDING PROTEIN-RELATED"/>
    <property type="match status" value="1"/>
</dbReference>
<evidence type="ECO:0000256" key="2">
    <source>
        <dbReference type="ARBA" id="ARBA00004406"/>
    </source>
</evidence>
<dbReference type="GO" id="GO:0097038">
    <property type="term" value="C:perinuclear endoplasmic reticulum"/>
    <property type="evidence" value="ECO:0007669"/>
    <property type="project" value="TreeGrafter"/>
</dbReference>
<accession>A0A553NJW7</accession>
<dbReference type="InterPro" id="IPR037239">
    <property type="entry name" value="OSBP_sf"/>
</dbReference>
<dbReference type="FunFam" id="2.30.29.30:FF:000011">
    <property type="entry name" value="Oxysterol-binding protein"/>
    <property type="match status" value="1"/>
</dbReference>
<evidence type="ECO:0000259" key="22">
    <source>
        <dbReference type="PROSITE" id="PS50003"/>
    </source>
</evidence>
<proteinExistence type="inferred from homology"/>
<dbReference type="InterPro" id="IPR011993">
    <property type="entry name" value="PH-like_dom_sf"/>
</dbReference>
<feature type="compositionally biased region" description="Basic residues" evidence="21">
    <location>
        <begin position="401"/>
        <end position="412"/>
    </location>
</feature>
<feature type="region of interest" description="Disordered" evidence="21">
    <location>
        <begin position="312"/>
        <end position="331"/>
    </location>
</feature>
<dbReference type="AlphaFoldDB" id="A0A553NJW7"/>
<dbReference type="Pfam" id="PF01237">
    <property type="entry name" value="Oxysterol_BP"/>
    <property type="match status" value="1"/>
</dbReference>
<protein>
    <recommendedName>
        <fullName evidence="20">Oxysterol-binding protein</fullName>
    </recommendedName>
</protein>
<evidence type="ECO:0000256" key="11">
    <source>
        <dbReference type="ARBA" id="ARBA00022824"/>
    </source>
</evidence>
<evidence type="ECO:0000256" key="16">
    <source>
        <dbReference type="ARBA" id="ARBA00023273"/>
    </source>
</evidence>
<evidence type="ECO:0000256" key="18">
    <source>
        <dbReference type="ARBA" id="ARBA00064163"/>
    </source>
</evidence>
<feature type="compositionally biased region" description="Polar residues" evidence="21">
    <location>
        <begin position="321"/>
        <end position="331"/>
    </location>
</feature>
<evidence type="ECO:0000256" key="5">
    <source>
        <dbReference type="ARBA" id="ARBA00004617"/>
    </source>
</evidence>
<keyword evidence="15" id="KW-0539">Nucleus</keyword>
<keyword evidence="7 20" id="KW-0813">Transport</keyword>
<dbReference type="STRING" id="623744.A0A553NJW7"/>
<evidence type="ECO:0000256" key="12">
    <source>
        <dbReference type="ARBA" id="ARBA00023055"/>
    </source>
</evidence>
<dbReference type="InterPro" id="IPR000648">
    <property type="entry name" value="Oxysterol-bd"/>
</dbReference>
<dbReference type="SUPFAM" id="SSF50729">
    <property type="entry name" value="PH domain-like"/>
    <property type="match status" value="1"/>
</dbReference>
<feature type="region of interest" description="Disordered" evidence="21">
    <location>
        <begin position="395"/>
        <end position="435"/>
    </location>
</feature>
<dbReference type="GO" id="GO:0120015">
    <property type="term" value="F:sterol transfer activity"/>
    <property type="evidence" value="ECO:0007669"/>
    <property type="project" value="UniProtKB-ARBA"/>
</dbReference>
<dbReference type="FunFam" id="2.40.160.120:FF:000001">
    <property type="entry name" value="Oxysterol-binding protein"/>
    <property type="match status" value="1"/>
</dbReference>
<keyword evidence="8" id="KW-1003">Cell membrane</keyword>
<comment type="subunit">
    <text evidence="18">Homodimer. Interacts with RRAS. Interacts (phosphorylated form) with VAPA. Interacts with OSBPL6.</text>
</comment>
<dbReference type="Gene3D" id="2.40.160.120">
    <property type="match status" value="1"/>
</dbReference>
<dbReference type="PROSITE" id="PS01013">
    <property type="entry name" value="OSBP"/>
    <property type="match status" value="1"/>
</dbReference>
<evidence type="ECO:0000313" key="24">
    <source>
        <dbReference type="Proteomes" id="UP000316079"/>
    </source>
</evidence>